<evidence type="ECO:0000256" key="1">
    <source>
        <dbReference type="SAM" id="MobiDB-lite"/>
    </source>
</evidence>
<keyword evidence="4" id="KW-1185">Reference proteome</keyword>
<feature type="chain" id="PRO_5014607142" description="Trehalose 6-phosphate phosphatase" evidence="2">
    <location>
        <begin position="22"/>
        <end position="364"/>
    </location>
</feature>
<dbReference type="EMBL" id="PGCJ01000107">
    <property type="protein sequence ID" value="PLW47854.1"/>
    <property type="molecule type" value="Genomic_DNA"/>
</dbReference>
<feature type="compositionally biased region" description="Polar residues" evidence="1">
    <location>
        <begin position="308"/>
        <end position="343"/>
    </location>
</feature>
<sequence>MRCLTILIALLSSKQFQCLHAAAPVDEATHTLDADGAILAPRLKSDIDYMTPEDSRKMCEEYSQAKQRLIVIVHERAGLRWYPHNDHYQKKISPVLSSLAADFKNEVWMVTGQHVESVEKIFGRIGNLNLVGNNGVMFSEKNKARVDLPSVLKGELAENTRRLMDGLRIPGQSVTNGEELITYYFDGGRGQSDMKMMRGIFQEMVSTERYKGWEVKDIESSQPPELQLKFTHSSTNFSQVQIMPPKKAIKKKAAPKKPMRGRKPTKKAAKVSTNKLWNSQSTAISSAKRTLILLEPNDSKRVKLAQPSYFSPNTRRNSLDPHSNPQLHQNDVSIDPSNCTATIPTINTHQRDIDAKSHNNSNHC</sequence>
<name>A0A2N5VCY0_9BASI</name>
<evidence type="ECO:0000313" key="4">
    <source>
        <dbReference type="Proteomes" id="UP000235388"/>
    </source>
</evidence>
<feature type="region of interest" description="Disordered" evidence="1">
    <location>
        <begin position="303"/>
        <end position="343"/>
    </location>
</feature>
<protein>
    <recommendedName>
        <fullName evidence="5">Trehalose 6-phosphate phosphatase</fullName>
    </recommendedName>
</protein>
<proteinExistence type="predicted"/>
<comment type="caution">
    <text evidence="3">The sequence shown here is derived from an EMBL/GenBank/DDBJ whole genome shotgun (WGS) entry which is preliminary data.</text>
</comment>
<feature type="region of interest" description="Disordered" evidence="1">
    <location>
        <begin position="246"/>
        <end position="274"/>
    </location>
</feature>
<evidence type="ECO:0000313" key="3">
    <source>
        <dbReference type="EMBL" id="PLW47854.1"/>
    </source>
</evidence>
<accession>A0A2N5VCY0</accession>
<dbReference type="AlphaFoldDB" id="A0A2N5VCY0"/>
<keyword evidence="2" id="KW-0732">Signal</keyword>
<evidence type="ECO:0000256" key="2">
    <source>
        <dbReference type="SAM" id="SignalP"/>
    </source>
</evidence>
<dbReference type="Proteomes" id="UP000235388">
    <property type="component" value="Unassembled WGS sequence"/>
</dbReference>
<gene>
    <name evidence="3" type="ORF">PCANC_07892</name>
</gene>
<organism evidence="3 4">
    <name type="scientific">Puccinia coronata f. sp. avenae</name>
    <dbReference type="NCBI Taxonomy" id="200324"/>
    <lineage>
        <taxon>Eukaryota</taxon>
        <taxon>Fungi</taxon>
        <taxon>Dikarya</taxon>
        <taxon>Basidiomycota</taxon>
        <taxon>Pucciniomycotina</taxon>
        <taxon>Pucciniomycetes</taxon>
        <taxon>Pucciniales</taxon>
        <taxon>Pucciniaceae</taxon>
        <taxon>Puccinia</taxon>
    </lineage>
</organism>
<reference evidence="3 4" key="1">
    <citation type="submission" date="2017-11" db="EMBL/GenBank/DDBJ databases">
        <title>De novo assembly and phasing of dikaryotic genomes from two isolates of Puccinia coronata f. sp. avenae, the causal agent of oat crown rust.</title>
        <authorList>
            <person name="Miller M.E."/>
            <person name="Zhang Y."/>
            <person name="Omidvar V."/>
            <person name="Sperschneider J."/>
            <person name="Schwessinger B."/>
            <person name="Raley C."/>
            <person name="Palmer J.M."/>
            <person name="Garnica D."/>
            <person name="Upadhyaya N."/>
            <person name="Rathjen J."/>
            <person name="Taylor J.M."/>
            <person name="Park R.F."/>
            <person name="Dodds P.N."/>
            <person name="Hirsch C.D."/>
            <person name="Kianian S.F."/>
            <person name="Figueroa M."/>
        </authorList>
    </citation>
    <scope>NUCLEOTIDE SEQUENCE [LARGE SCALE GENOMIC DNA]</scope>
    <source>
        <strain evidence="3">12NC29</strain>
    </source>
</reference>
<feature type="compositionally biased region" description="Basic residues" evidence="1">
    <location>
        <begin position="247"/>
        <end position="269"/>
    </location>
</feature>
<feature type="signal peptide" evidence="2">
    <location>
        <begin position="1"/>
        <end position="21"/>
    </location>
</feature>
<evidence type="ECO:0008006" key="5">
    <source>
        <dbReference type="Google" id="ProtNLM"/>
    </source>
</evidence>